<feature type="transmembrane region" description="Helical" evidence="2">
    <location>
        <begin position="109"/>
        <end position="125"/>
    </location>
</feature>
<keyword evidence="2" id="KW-1133">Transmembrane helix</keyword>
<accession>A0A9P4VMU9</accession>
<keyword evidence="2" id="KW-0472">Membrane</keyword>
<feature type="transmembrane region" description="Helical" evidence="2">
    <location>
        <begin position="6"/>
        <end position="30"/>
    </location>
</feature>
<name>A0A9P4VMU9_9PEZI</name>
<feature type="transmembrane region" description="Helical" evidence="2">
    <location>
        <begin position="137"/>
        <end position="162"/>
    </location>
</feature>
<gene>
    <name evidence="3" type="ORF">M501DRAFT_996188</name>
</gene>
<sequence length="208" mass="23622">MGISGFLFISWRLAEIVTLIPTLGMMAYFVHGYIEANQLQPTSILLLFIASVLAAAWAIATLFAYAKARHSAMFVATVDLCFVGLFIAAVYYLRGIARADCSNFRNDRFFASLGILGYSGTISGYKPSFHINKHCAMLKACFAFGIMNCIFFFITFLLALLVHRNHRKDDVVVKRERHVTRHGHRGSREYHSSSPRRSHHSSRRQYYV</sequence>
<feature type="compositionally biased region" description="Basic residues" evidence="1">
    <location>
        <begin position="175"/>
        <end position="185"/>
    </location>
</feature>
<evidence type="ECO:0008006" key="5">
    <source>
        <dbReference type="Google" id="ProtNLM"/>
    </source>
</evidence>
<feature type="transmembrane region" description="Helical" evidence="2">
    <location>
        <begin position="42"/>
        <end position="66"/>
    </location>
</feature>
<feature type="transmembrane region" description="Helical" evidence="2">
    <location>
        <begin position="72"/>
        <end position="93"/>
    </location>
</feature>
<comment type="caution">
    <text evidence="3">The sequence shown here is derived from an EMBL/GenBank/DDBJ whole genome shotgun (WGS) entry which is preliminary data.</text>
</comment>
<keyword evidence="2" id="KW-0812">Transmembrane</keyword>
<evidence type="ECO:0000256" key="2">
    <source>
        <dbReference type="SAM" id="Phobius"/>
    </source>
</evidence>
<proteinExistence type="predicted"/>
<evidence type="ECO:0000313" key="3">
    <source>
        <dbReference type="EMBL" id="KAF2837043.1"/>
    </source>
</evidence>
<dbReference type="Proteomes" id="UP000799429">
    <property type="component" value="Unassembled WGS sequence"/>
</dbReference>
<feature type="compositionally biased region" description="Basic residues" evidence="1">
    <location>
        <begin position="194"/>
        <end position="208"/>
    </location>
</feature>
<organism evidence="3 4">
    <name type="scientific">Patellaria atrata CBS 101060</name>
    <dbReference type="NCBI Taxonomy" id="1346257"/>
    <lineage>
        <taxon>Eukaryota</taxon>
        <taxon>Fungi</taxon>
        <taxon>Dikarya</taxon>
        <taxon>Ascomycota</taxon>
        <taxon>Pezizomycotina</taxon>
        <taxon>Dothideomycetes</taxon>
        <taxon>Dothideomycetes incertae sedis</taxon>
        <taxon>Patellariales</taxon>
        <taxon>Patellariaceae</taxon>
        <taxon>Patellaria</taxon>
    </lineage>
</organism>
<feature type="region of interest" description="Disordered" evidence="1">
    <location>
        <begin position="175"/>
        <end position="208"/>
    </location>
</feature>
<keyword evidence="4" id="KW-1185">Reference proteome</keyword>
<reference evidence="3" key="1">
    <citation type="journal article" date="2020" name="Stud. Mycol.">
        <title>101 Dothideomycetes genomes: a test case for predicting lifestyles and emergence of pathogens.</title>
        <authorList>
            <person name="Haridas S."/>
            <person name="Albert R."/>
            <person name="Binder M."/>
            <person name="Bloem J."/>
            <person name="Labutti K."/>
            <person name="Salamov A."/>
            <person name="Andreopoulos B."/>
            <person name="Baker S."/>
            <person name="Barry K."/>
            <person name="Bills G."/>
            <person name="Bluhm B."/>
            <person name="Cannon C."/>
            <person name="Castanera R."/>
            <person name="Culley D."/>
            <person name="Daum C."/>
            <person name="Ezra D."/>
            <person name="Gonzalez J."/>
            <person name="Henrissat B."/>
            <person name="Kuo A."/>
            <person name="Liang C."/>
            <person name="Lipzen A."/>
            <person name="Lutzoni F."/>
            <person name="Magnuson J."/>
            <person name="Mondo S."/>
            <person name="Nolan M."/>
            <person name="Ohm R."/>
            <person name="Pangilinan J."/>
            <person name="Park H.-J."/>
            <person name="Ramirez L."/>
            <person name="Alfaro M."/>
            <person name="Sun H."/>
            <person name="Tritt A."/>
            <person name="Yoshinaga Y."/>
            <person name="Zwiers L.-H."/>
            <person name="Turgeon B."/>
            <person name="Goodwin S."/>
            <person name="Spatafora J."/>
            <person name="Crous P."/>
            <person name="Grigoriev I."/>
        </authorList>
    </citation>
    <scope>NUCLEOTIDE SEQUENCE</scope>
    <source>
        <strain evidence="3">CBS 101060</strain>
    </source>
</reference>
<evidence type="ECO:0000313" key="4">
    <source>
        <dbReference type="Proteomes" id="UP000799429"/>
    </source>
</evidence>
<dbReference type="OrthoDB" id="4918558at2759"/>
<dbReference type="EMBL" id="MU006101">
    <property type="protein sequence ID" value="KAF2837043.1"/>
    <property type="molecule type" value="Genomic_DNA"/>
</dbReference>
<evidence type="ECO:0000256" key="1">
    <source>
        <dbReference type="SAM" id="MobiDB-lite"/>
    </source>
</evidence>
<dbReference type="AlphaFoldDB" id="A0A9P4VMU9"/>
<protein>
    <recommendedName>
        <fullName evidence="5">MARVEL domain-containing protein</fullName>
    </recommendedName>
</protein>